<dbReference type="AlphaFoldDB" id="A0AAV2KWN7"/>
<keyword evidence="1" id="KW-0812">Transmembrane</keyword>
<dbReference type="Proteomes" id="UP001497482">
    <property type="component" value="Chromosome 19"/>
</dbReference>
<accession>A0AAV2KWN7</accession>
<dbReference type="Proteomes" id="UP001497482">
    <property type="component" value="Chromosome 2"/>
</dbReference>
<name>A0AAV2KWN7_KNICA</name>
<keyword evidence="1" id="KW-1133">Transmembrane helix</keyword>
<dbReference type="EMBL" id="OZ035841">
    <property type="protein sequence ID" value="CAL1591376.1"/>
    <property type="molecule type" value="Genomic_DNA"/>
</dbReference>
<keyword evidence="1" id="KW-0472">Membrane</keyword>
<gene>
    <name evidence="2" type="ORF">KC01_LOCUS20748</name>
    <name evidence="3" type="ORF">KC01_LOCUS21695</name>
</gene>
<organism evidence="3 4">
    <name type="scientific">Knipowitschia caucasica</name>
    <name type="common">Caucasian dwarf goby</name>
    <name type="synonym">Pomatoschistus caucasicus</name>
    <dbReference type="NCBI Taxonomy" id="637954"/>
    <lineage>
        <taxon>Eukaryota</taxon>
        <taxon>Metazoa</taxon>
        <taxon>Chordata</taxon>
        <taxon>Craniata</taxon>
        <taxon>Vertebrata</taxon>
        <taxon>Euteleostomi</taxon>
        <taxon>Actinopterygii</taxon>
        <taxon>Neopterygii</taxon>
        <taxon>Teleostei</taxon>
        <taxon>Neoteleostei</taxon>
        <taxon>Acanthomorphata</taxon>
        <taxon>Gobiaria</taxon>
        <taxon>Gobiiformes</taxon>
        <taxon>Gobioidei</taxon>
        <taxon>Gobiidae</taxon>
        <taxon>Gobiinae</taxon>
        <taxon>Knipowitschia</taxon>
    </lineage>
</organism>
<sequence length="74" mass="7590">MWGGWGGVVYIWNGGGGGELGGVGVGGFIGGGGGVVWWGDKWGGEERRGYERMWVFGGVLCGVFFGVFGWGGGV</sequence>
<evidence type="ECO:0000313" key="3">
    <source>
        <dbReference type="EMBL" id="CAL1592447.1"/>
    </source>
</evidence>
<feature type="transmembrane region" description="Helical" evidence="1">
    <location>
        <begin position="20"/>
        <end position="40"/>
    </location>
</feature>
<evidence type="ECO:0000313" key="4">
    <source>
        <dbReference type="Proteomes" id="UP001497482"/>
    </source>
</evidence>
<reference evidence="3 4" key="1">
    <citation type="submission" date="2024-04" db="EMBL/GenBank/DDBJ databases">
        <authorList>
            <person name="Waldvogel A.-M."/>
            <person name="Schoenle A."/>
        </authorList>
    </citation>
    <scope>NUCLEOTIDE SEQUENCE [LARGE SCALE GENOMIC DNA]</scope>
</reference>
<proteinExistence type="predicted"/>
<evidence type="ECO:0000256" key="1">
    <source>
        <dbReference type="SAM" id="Phobius"/>
    </source>
</evidence>
<protein>
    <submittedName>
        <fullName evidence="3">Uncharacterized protein</fullName>
    </submittedName>
</protein>
<evidence type="ECO:0000313" key="2">
    <source>
        <dbReference type="EMBL" id="CAL1591376.1"/>
    </source>
</evidence>
<keyword evidence="4" id="KW-1185">Reference proteome</keyword>
<feature type="transmembrane region" description="Helical" evidence="1">
    <location>
        <begin position="52"/>
        <end position="71"/>
    </location>
</feature>
<dbReference type="EMBL" id="OZ035824">
    <property type="protein sequence ID" value="CAL1592447.1"/>
    <property type="molecule type" value="Genomic_DNA"/>
</dbReference>